<dbReference type="PRINTS" id="PR00344">
    <property type="entry name" value="BCTRLSENSOR"/>
</dbReference>
<dbReference type="InterPro" id="IPR001789">
    <property type="entry name" value="Sig_transdc_resp-reg_receiver"/>
</dbReference>
<evidence type="ECO:0000256" key="4">
    <source>
        <dbReference type="ARBA" id="ARBA00022679"/>
    </source>
</evidence>
<dbReference type="Pfam" id="PF00512">
    <property type="entry name" value="HisKA"/>
    <property type="match status" value="1"/>
</dbReference>
<evidence type="ECO:0000259" key="7">
    <source>
        <dbReference type="PROSITE" id="PS50109"/>
    </source>
</evidence>
<dbReference type="SMART" id="SM00448">
    <property type="entry name" value="REC"/>
    <property type="match status" value="1"/>
</dbReference>
<dbReference type="SUPFAM" id="SSF55785">
    <property type="entry name" value="PYP-like sensor domain (PAS domain)"/>
    <property type="match status" value="3"/>
</dbReference>
<feature type="domain" description="PAC" evidence="10">
    <location>
        <begin position="557"/>
        <end position="609"/>
    </location>
</feature>
<dbReference type="CDD" id="cd00082">
    <property type="entry name" value="HisKA"/>
    <property type="match status" value="1"/>
</dbReference>
<dbReference type="Gene3D" id="3.40.50.2300">
    <property type="match status" value="1"/>
</dbReference>
<dbReference type="InterPro" id="IPR013656">
    <property type="entry name" value="PAS_4"/>
</dbReference>
<dbReference type="InterPro" id="IPR011006">
    <property type="entry name" value="CheY-like_superfamily"/>
</dbReference>
<dbReference type="FunFam" id="3.30.450.20:FF:000099">
    <property type="entry name" value="Sensory box sensor histidine kinase"/>
    <property type="match status" value="1"/>
</dbReference>
<dbReference type="SMART" id="SM00065">
    <property type="entry name" value="GAF"/>
    <property type="match status" value="2"/>
</dbReference>
<dbReference type="InterPro" id="IPR013655">
    <property type="entry name" value="PAS_fold_3"/>
</dbReference>
<dbReference type="InterPro" id="IPR003661">
    <property type="entry name" value="HisK_dim/P_dom"/>
</dbReference>
<dbReference type="Gene3D" id="1.10.287.130">
    <property type="match status" value="1"/>
</dbReference>
<dbReference type="SUPFAM" id="SSF55781">
    <property type="entry name" value="GAF domain-like"/>
    <property type="match status" value="2"/>
</dbReference>
<dbReference type="EMBL" id="SNZR01000011">
    <property type="protein sequence ID" value="TDR94913.1"/>
    <property type="molecule type" value="Genomic_DNA"/>
</dbReference>
<feature type="domain" description="PAS" evidence="9">
    <location>
        <begin position="485"/>
        <end position="554"/>
    </location>
</feature>
<feature type="domain" description="Response regulatory" evidence="8">
    <location>
        <begin position="1001"/>
        <end position="1115"/>
    </location>
</feature>
<proteinExistence type="predicted"/>
<dbReference type="InterPro" id="IPR035965">
    <property type="entry name" value="PAS-like_dom_sf"/>
</dbReference>
<dbReference type="InterPro" id="IPR003018">
    <property type="entry name" value="GAF"/>
</dbReference>
<dbReference type="Gene3D" id="3.30.450.20">
    <property type="entry name" value="PAS domain"/>
    <property type="match status" value="3"/>
</dbReference>
<dbReference type="RefSeq" id="WP_133769765.1">
    <property type="nucleotide sequence ID" value="NZ_SNZR01000011.1"/>
</dbReference>
<dbReference type="InterPro" id="IPR052162">
    <property type="entry name" value="Sensor_kinase/Photoreceptor"/>
</dbReference>
<comment type="catalytic activity">
    <reaction evidence="1">
        <text>ATP + protein L-histidine = ADP + protein N-phospho-L-histidine.</text>
        <dbReference type="EC" id="2.7.13.3"/>
    </reaction>
</comment>
<dbReference type="SUPFAM" id="SSF47384">
    <property type="entry name" value="Homodimeric domain of signal transducing histidine kinase"/>
    <property type="match status" value="1"/>
</dbReference>
<dbReference type="InterPro" id="IPR003594">
    <property type="entry name" value="HATPase_dom"/>
</dbReference>
<accession>A0A4R7C9D8</accession>
<comment type="caution">
    <text evidence="11">The sequence shown here is derived from an EMBL/GenBank/DDBJ whole genome shotgun (WGS) entry which is preliminary data.</text>
</comment>
<name>A0A4R7C9D8_9HYPH</name>
<dbReference type="GO" id="GO:0000155">
    <property type="term" value="F:phosphorelay sensor kinase activity"/>
    <property type="evidence" value="ECO:0007669"/>
    <property type="project" value="InterPro"/>
</dbReference>
<dbReference type="PANTHER" id="PTHR43304:SF1">
    <property type="entry name" value="PAC DOMAIN-CONTAINING PROTEIN"/>
    <property type="match status" value="1"/>
</dbReference>
<dbReference type="CDD" id="cd18161">
    <property type="entry name" value="REC_hyHK_blue-like"/>
    <property type="match status" value="1"/>
</dbReference>
<feature type="domain" description="PAC" evidence="10">
    <location>
        <begin position="269"/>
        <end position="321"/>
    </location>
</feature>
<keyword evidence="12" id="KW-1185">Reference proteome</keyword>
<dbReference type="Pfam" id="PF08448">
    <property type="entry name" value="PAS_4"/>
    <property type="match status" value="1"/>
</dbReference>
<feature type="domain" description="PAS" evidence="9">
    <location>
        <begin position="642"/>
        <end position="691"/>
    </location>
</feature>
<feature type="domain" description="PAS" evidence="9">
    <location>
        <begin position="193"/>
        <end position="265"/>
    </location>
</feature>
<dbReference type="PROSITE" id="PS50113">
    <property type="entry name" value="PAC"/>
    <property type="match status" value="2"/>
</dbReference>
<evidence type="ECO:0000313" key="11">
    <source>
        <dbReference type="EMBL" id="TDR94913.1"/>
    </source>
</evidence>
<dbReference type="PROSITE" id="PS50112">
    <property type="entry name" value="PAS"/>
    <property type="match status" value="3"/>
</dbReference>
<dbReference type="SMART" id="SM00387">
    <property type="entry name" value="HATPase_c"/>
    <property type="match status" value="1"/>
</dbReference>
<dbReference type="InterPro" id="IPR029016">
    <property type="entry name" value="GAF-like_dom_sf"/>
</dbReference>
<dbReference type="SMART" id="SM00086">
    <property type="entry name" value="PAC"/>
    <property type="match status" value="3"/>
</dbReference>
<dbReference type="InterPro" id="IPR005467">
    <property type="entry name" value="His_kinase_dom"/>
</dbReference>
<dbReference type="InterPro" id="IPR036890">
    <property type="entry name" value="HATPase_C_sf"/>
</dbReference>
<feature type="modified residue" description="4-aspartylphosphate" evidence="6">
    <location>
        <position position="1051"/>
    </location>
</feature>
<dbReference type="PROSITE" id="PS50110">
    <property type="entry name" value="RESPONSE_REGULATORY"/>
    <property type="match status" value="1"/>
</dbReference>
<dbReference type="SMART" id="SM00091">
    <property type="entry name" value="PAS"/>
    <property type="match status" value="3"/>
</dbReference>
<dbReference type="Pfam" id="PF00072">
    <property type="entry name" value="Response_reg"/>
    <property type="match status" value="1"/>
</dbReference>
<evidence type="ECO:0000256" key="3">
    <source>
        <dbReference type="ARBA" id="ARBA00022553"/>
    </source>
</evidence>
<dbReference type="NCBIfam" id="TIGR00229">
    <property type="entry name" value="sensory_box"/>
    <property type="match status" value="3"/>
</dbReference>
<gene>
    <name evidence="11" type="ORF">EV668_2204</name>
</gene>
<evidence type="ECO:0000256" key="1">
    <source>
        <dbReference type="ARBA" id="ARBA00000085"/>
    </source>
</evidence>
<organism evidence="11 12">
    <name type="scientific">Enterovirga rhinocerotis</name>
    <dbReference type="NCBI Taxonomy" id="1339210"/>
    <lineage>
        <taxon>Bacteria</taxon>
        <taxon>Pseudomonadati</taxon>
        <taxon>Pseudomonadota</taxon>
        <taxon>Alphaproteobacteria</taxon>
        <taxon>Hyphomicrobiales</taxon>
        <taxon>Methylobacteriaceae</taxon>
        <taxon>Enterovirga</taxon>
    </lineage>
</organism>
<protein>
    <recommendedName>
        <fullName evidence="2">histidine kinase</fullName>
        <ecNumber evidence="2">2.7.13.3</ecNumber>
    </recommendedName>
</protein>
<keyword evidence="5" id="KW-0418">Kinase</keyword>
<dbReference type="SMART" id="SM00388">
    <property type="entry name" value="HisKA"/>
    <property type="match status" value="1"/>
</dbReference>
<dbReference type="Proteomes" id="UP000295122">
    <property type="component" value="Unassembled WGS sequence"/>
</dbReference>
<evidence type="ECO:0000259" key="10">
    <source>
        <dbReference type="PROSITE" id="PS50113"/>
    </source>
</evidence>
<dbReference type="Pfam" id="PF02518">
    <property type="entry name" value="HATPase_c"/>
    <property type="match status" value="1"/>
</dbReference>
<dbReference type="InterPro" id="IPR000014">
    <property type="entry name" value="PAS"/>
</dbReference>
<dbReference type="InterPro" id="IPR001610">
    <property type="entry name" value="PAC"/>
</dbReference>
<evidence type="ECO:0000256" key="5">
    <source>
        <dbReference type="ARBA" id="ARBA00022777"/>
    </source>
</evidence>
<dbReference type="Gene3D" id="3.30.450.40">
    <property type="match status" value="2"/>
</dbReference>
<dbReference type="InterPro" id="IPR000700">
    <property type="entry name" value="PAS-assoc_C"/>
</dbReference>
<evidence type="ECO:0000259" key="9">
    <source>
        <dbReference type="PROSITE" id="PS50112"/>
    </source>
</evidence>
<dbReference type="OrthoDB" id="9796100at2"/>
<dbReference type="InterPro" id="IPR036097">
    <property type="entry name" value="HisK_dim/P_sf"/>
</dbReference>
<evidence type="ECO:0000313" key="12">
    <source>
        <dbReference type="Proteomes" id="UP000295122"/>
    </source>
</evidence>
<evidence type="ECO:0000259" key="8">
    <source>
        <dbReference type="PROSITE" id="PS50110"/>
    </source>
</evidence>
<dbReference type="SUPFAM" id="SSF52172">
    <property type="entry name" value="CheY-like"/>
    <property type="match status" value="1"/>
</dbReference>
<dbReference type="Pfam" id="PF01590">
    <property type="entry name" value="GAF"/>
    <property type="match status" value="2"/>
</dbReference>
<sequence>MVVQFPPEEVSEVLDGTPPIGWTEPERLAALAEYGILDTAPEIQFDDIARLATRLFDVPVALVSLVADDRQWFKAEVGLGLRETSLDVSICKDAIRHPGVFVVCDLAGDPCYASNPLVASESGFRFYASAKLETPEGRPLGAVAILDRRPRPQGISEAETASLEALARQVMSHLELRRAISARDRALVAERAGAQRYTLLANATRDAIWDWDLDRDSVVWNEALHDAHGYSLDDVAPTGEWWMERIHPDDRERIVTSIQAAIDGRDLRWASEYRFRQADGAYADIFDRGSLIRDEDGRARRMVGAMLDLTERNRSAARRGALAELGERLRELDDPAAIAFAAAETMGRVLRVERAGYASVEEDSETILVERDWVSEGGTSHPGRLHFRDFGTFIDDLKRGETVVIADVRTDARTSDCAEAMEAKDIGALVNLPVIEQGRLVAIFYLNQSQARSWTEGDLAFVRNVADSTRAATERARSMAALRASEELFRVFAQAMPNQVWAADASGRIDWLNRQAEEYFGSSVQQSSENWAALLHLEDRSDAAERWHHSVATGEIFETELRLRRHDGAYRWFLARALAIPDEQGAIRRWIGTNTDVDEQKEIAAELAQVNALLASRVEERTRERDRLWSTTSDLMGTAGPNGLFTSVNPAWTRMLGWSESELLALPPMEFVVPEDREEVEAIAARLVAGEAIESYANRLRTRDGGTRTIMWNAVPDRGAVYFVGRDITDQREVEDQLRQAQKMEAVGQLTGGIAHDFNNLLTGIIGSLDLLQTRLRQGRTENLDRYLKVATNSANRAAALTHRLLAFARRQPLDARPVDVNALVTSLEDLLRRSIGEAIGLSIETEPNLWPTHCDANQLESAILNLAINARDAMPEGGQLRIVTDNTFLDSHAATLHPEVRPGPYVSISVIDTGLGMAPDVIKRAFDPFFTTKPQGQGTGLGLSMVYGFARQSDGLARIASEPGRGTTITLYLPRHDSEAAVSEAPASHPAVSARNREETVLVVEDETMVRDLVVEILGEMGLRVIQAVDGASGLKVLSSGQRIDLLVSDIGLPGMNGRQMVDEARTTRPDLPVLFITGYAQNAALAGFLRPGMEMMTKPFTADGLATRVRGMLEG</sequence>
<dbReference type="AlphaFoldDB" id="A0A4R7C9D8"/>
<evidence type="ECO:0000256" key="6">
    <source>
        <dbReference type="PROSITE-ProRule" id="PRU00169"/>
    </source>
</evidence>
<dbReference type="SUPFAM" id="SSF55874">
    <property type="entry name" value="ATPase domain of HSP90 chaperone/DNA topoisomerase II/histidine kinase"/>
    <property type="match status" value="1"/>
</dbReference>
<evidence type="ECO:0000256" key="2">
    <source>
        <dbReference type="ARBA" id="ARBA00012438"/>
    </source>
</evidence>
<dbReference type="InterPro" id="IPR004358">
    <property type="entry name" value="Sig_transdc_His_kin-like_C"/>
</dbReference>
<dbReference type="PROSITE" id="PS50109">
    <property type="entry name" value="HIS_KIN"/>
    <property type="match status" value="1"/>
</dbReference>
<dbReference type="CDD" id="cd00130">
    <property type="entry name" value="PAS"/>
    <property type="match status" value="3"/>
</dbReference>
<dbReference type="Pfam" id="PF08447">
    <property type="entry name" value="PAS_3"/>
    <property type="match status" value="2"/>
</dbReference>
<feature type="domain" description="Histidine kinase" evidence="7">
    <location>
        <begin position="753"/>
        <end position="978"/>
    </location>
</feature>
<keyword evidence="4" id="KW-0808">Transferase</keyword>
<keyword evidence="3 6" id="KW-0597">Phosphoprotein</keyword>
<dbReference type="PANTHER" id="PTHR43304">
    <property type="entry name" value="PHYTOCHROME-LIKE PROTEIN CPH1"/>
    <property type="match status" value="1"/>
</dbReference>
<reference evidence="11 12" key="1">
    <citation type="submission" date="2019-03" db="EMBL/GenBank/DDBJ databases">
        <title>Genomic Encyclopedia of Type Strains, Phase IV (KMG-IV): sequencing the most valuable type-strain genomes for metagenomic binning, comparative biology and taxonomic classification.</title>
        <authorList>
            <person name="Goeker M."/>
        </authorList>
    </citation>
    <scope>NUCLEOTIDE SEQUENCE [LARGE SCALE GENOMIC DNA]</scope>
    <source>
        <strain evidence="11 12">DSM 25903</strain>
    </source>
</reference>
<dbReference type="Gene3D" id="3.30.565.10">
    <property type="entry name" value="Histidine kinase-like ATPase, C-terminal domain"/>
    <property type="match status" value="1"/>
</dbReference>
<dbReference type="EC" id="2.7.13.3" evidence="2"/>